<dbReference type="EMBL" id="PFHV01000056">
    <property type="protein sequence ID" value="PIX03107.1"/>
    <property type="molecule type" value="Genomic_DNA"/>
</dbReference>
<dbReference type="InterPro" id="IPR010235">
    <property type="entry name" value="HepT"/>
</dbReference>
<dbReference type="AlphaFoldDB" id="A0A2M7IY47"/>
<gene>
    <name evidence="1" type="ORF">COZ78_02125</name>
</gene>
<organism evidence="1 2">
    <name type="scientific">bacterium (Candidatus Gribaldobacteria) CG_4_8_14_3_um_filter_42_11</name>
    <dbReference type="NCBI Taxonomy" id="2014267"/>
    <lineage>
        <taxon>Bacteria</taxon>
        <taxon>Candidatus Gribaldobacteria</taxon>
    </lineage>
</organism>
<accession>A0A2M7IY47</accession>
<name>A0A2M7IY47_9BACT</name>
<dbReference type="NCBIfam" id="TIGR01987">
    <property type="entry name" value="HI0074"/>
    <property type="match status" value="1"/>
</dbReference>
<keyword evidence="1" id="KW-0808">Transferase</keyword>
<dbReference type="GO" id="GO:0016740">
    <property type="term" value="F:transferase activity"/>
    <property type="evidence" value="ECO:0007669"/>
    <property type="project" value="UniProtKB-KW"/>
</dbReference>
<protein>
    <submittedName>
        <fullName evidence="1">Nucleotidyltransferase</fullName>
    </submittedName>
</protein>
<evidence type="ECO:0000313" key="1">
    <source>
        <dbReference type="EMBL" id="PIX03107.1"/>
    </source>
</evidence>
<evidence type="ECO:0000313" key="2">
    <source>
        <dbReference type="Proteomes" id="UP000230505"/>
    </source>
</evidence>
<comment type="caution">
    <text evidence="1">The sequence shown here is derived from an EMBL/GenBank/DDBJ whole genome shotgun (WGS) entry which is preliminary data.</text>
</comment>
<dbReference type="Gene3D" id="1.20.120.330">
    <property type="entry name" value="Nucleotidyltransferases domain 2"/>
    <property type="match status" value="1"/>
</dbReference>
<dbReference type="SUPFAM" id="SSF81593">
    <property type="entry name" value="Nucleotidyltransferase substrate binding subunit/domain"/>
    <property type="match status" value="1"/>
</dbReference>
<dbReference type="Proteomes" id="UP000230505">
    <property type="component" value="Unassembled WGS sequence"/>
</dbReference>
<reference evidence="2" key="1">
    <citation type="submission" date="2017-09" db="EMBL/GenBank/DDBJ databases">
        <title>Depth-based differentiation of microbial function through sediment-hosted aquifers and enrichment of novel symbionts in the deep terrestrial subsurface.</title>
        <authorList>
            <person name="Probst A.J."/>
            <person name="Ladd B."/>
            <person name="Jarett J.K."/>
            <person name="Geller-Mcgrath D.E."/>
            <person name="Sieber C.M.K."/>
            <person name="Emerson J.B."/>
            <person name="Anantharaman K."/>
            <person name="Thomas B.C."/>
            <person name="Malmstrom R."/>
            <person name="Stieglmeier M."/>
            <person name="Klingl A."/>
            <person name="Woyke T."/>
            <person name="Ryan C.M."/>
            <person name="Banfield J.F."/>
        </authorList>
    </citation>
    <scope>NUCLEOTIDE SEQUENCE [LARGE SCALE GENOMIC DNA]</scope>
</reference>
<sequence>MNKLENLILDLTKANKALKQATRLSSTRINKDASIQRFEFTFELCWKTMQEYIRDQGFDCKSPKSCVRKAASLDLLKNPESWLEFLQARNLIAHTYNEDLADSVYKKAVEFPKEVDKLLKELENE</sequence>
<proteinExistence type="predicted"/>
<dbReference type="Pfam" id="PF08780">
    <property type="entry name" value="NTase_sub_bind"/>
    <property type="match status" value="1"/>
</dbReference>